<dbReference type="Proteomes" id="UP000054709">
    <property type="component" value="Unassembled WGS sequence"/>
</dbReference>
<reference evidence="2 3" key="1">
    <citation type="journal article" date="2015" name="Int. Biodeterior. Biodegradation">
        <title>Physiological and genetic screening methods for the isolation of methyl tert-butyl ether-degrading bacteria for bioremediation purposes.</title>
        <authorList>
            <person name="Guisado I.M."/>
            <person name="Purswani J."/>
            <person name="Gonzalez Lopez J."/>
            <person name="Pozo C."/>
        </authorList>
    </citation>
    <scope>NUCLEOTIDE SEQUENCE [LARGE SCALE GENOMIC DNA]</scope>
    <source>
        <strain evidence="2 3">SH7</strain>
    </source>
</reference>
<sequence length="118" mass="13353">MKDSKKELVQFHVKGDDEKKPELNAMTRSVVVSNIEGVEQALTTEFSKSTKDAKKTVLEFIVKGDTSSEHSYEFYRKAGSDVVLEVVESQMSIEEFRGDNDEVDHEEPREGVRGKVNN</sequence>
<dbReference type="EMBL" id="LCZJ02000016">
    <property type="protein sequence ID" value="KTD87910.1"/>
    <property type="molecule type" value="Genomic_DNA"/>
</dbReference>
<gene>
    <name evidence="2" type="ORF">UQ64_07285</name>
</gene>
<organism evidence="2 3">
    <name type="scientific">Paenibacillus etheri</name>
    <dbReference type="NCBI Taxonomy" id="1306852"/>
    <lineage>
        <taxon>Bacteria</taxon>
        <taxon>Bacillati</taxon>
        <taxon>Bacillota</taxon>
        <taxon>Bacilli</taxon>
        <taxon>Bacillales</taxon>
        <taxon>Paenibacillaceae</taxon>
        <taxon>Paenibacillus</taxon>
    </lineage>
</organism>
<evidence type="ECO:0000256" key="1">
    <source>
        <dbReference type="SAM" id="MobiDB-lite"/>
    </source>
</evidence>
<evidence type="ECO:0000313" key="3">
    <source>
        <dbReference type="Proteomes" id="UP000054709"/>
    </source>
</evidence>
<dbReference type="OrthoDB" id="2864498at2"/>
<feature type="region of interest" description="Disordered" evidence="1">
    <location>
        <begin position="95"/>
        <end position="118"/>
    </location>
</feature>
<comment type="caution">
    <text evidence="2">The sequence shown here is derived from an EMBL/GenBank/DDBJ whole genome shotgun (WGS) entry which is preliminary data.</text>
</comment>
<protein>
    <submittedName>
        <fullName evidence="2">Uncharacterized protein</fullName>
    </submittedName>
</protein>
<name>A0A0W1B2W9_9BACL</name>
<evidence type="ECO:0000313" key="2">
    <source>
        <dbReference type="EMBL" id="KTD87910.1"/>
    </source>
</evidence>
<dbReference type="AlphaFoldDB" id="A0A0W1B2W9"/>
<proteinExistence type="predicted"/>
<dbReference type="RefSeq" id="WP_060622225.1">
    <property type="nucleotide sequence ID" value="NZ_LCZJ02000016.1"/>
</dbReference>
<keyword evidence="3" id="KW-1185">Reference proteome</keyword>
<accession>A0A0W1B2W9</accession>